<evidence type="ECO:0000313" key="2">
    <source>
        <dbReference type="Proteomes" id="UP000270094"/>
    </source>
</evidence>
<protein>
    <submittedName>
        <fullName evidence="1">Uncharacterized protein</fullName>
    </submittedName>
</protein>
<dbReference type="AlphaFoldDB" id="A0A3P7HZ70"/>
<reference evidence="1 2" key="1">
    <citation type="submission" date="2018-11" db="EMBL/GenBank/DDBJ databases">
        <authorList>
            <consortium name="Pathogen Informatics"/>
        </authorList>
    </citation>
    <scope>NUCLEOTIDE SEQUENCE [LARGE SCALE GENOMIC DNA]</scope>
</reference>
<evidence type="ECO:0000313" key="1">
    <source>
        <dbReference type="EMBL" id="VDM65460.1"/>
    </source>
</evidence>
<gene>
    <name evidence="1" type="ORF">SVUK_LOCUS458</name>
</gene>
<dbReference type="EMBL" id="UYYB01000765">
    <property type="protein sequence ID" value="VDM65460.1"/>
    <property type="molecule type" value="Genomic_DNA"/>
</dbReference>
<keyword evidence="2" id="KW-1185">Reference proteome</keyword>
<dbReference type="Proteomes" id="UP000270094">
    <property type="component" value="Unassembled WGS sequence"/>
</dbReference>
<accession>A0A3P7HZ70</accession>
<name>A0A3P7HZ70_STRVU</name>
<sequence>MDYRQRGGYCIVVKLGRLAEGVAYGAYAIDNCLRRRMLSFIMSYTLL</sequence>
<proteinExistence type="predicted"/>
<organism evidence="1 2">
    <name type="scientific">Strongylus vulgaris</name>
    <name type="common">Blood worm</name>
    <dbReference type="NCBI Taxonomy" id="40348"/>
    <lineage>
        <taxon>Eukaryota</taxon>
        <taxon>Metazoa</taxon>
        <taxon>Ecdysozoa</taxon>
        <taxon>Nematoda</taxon>
        <taxon>Chromadorea</taxon>
        <taxon>Rhabditida</taxon>
        <taxon>Rhabditina</taxon>
        <taxon>Rhabditomorpha</taxon>
        <taxon>Strongyloidea</taxon>
        <taxon>Strongylidae</taxon>
        <taxon>Strongylus</taxon>
    </lineage>
</organism>